<dbReference type="Gene3D" id="1.20.120.530">
    <property type="entry name" value="GntR ligand-binding domain-like"/>
    <property type="match status" value="1"/>
</dbReference>
<dbReference type="EMBL" id="CP151632">
    <property type="protein sequence ID" value="WZO34262.1"/>
    <property type="molecule type" value="Genomic_DNA"/>
</dbReference>
<dbReference type="GO" id="GO:0003677">
    <property type="term" value="F:DNA binding"/>
    <property type="evidence" value="ECO:0007669"/>
    <property type="project" value="UniProtKB-KW"/>
</dbReference>
<dbReference type="CDD" id="cd07377">
    <property type="entry name" value="WHTH_GntR"/>
    <property type="match status" value="1"/>
</dbReference>
<dbReference type="Pfam" id="PF07729">
    <property type="entry name" value="FCD"/>
    <property type="match status" value="1"/>
</dbReference>
<dbReference type="InterPro" id="IPR011711">
    <property type="entry name" value="GntR_C"/>
</dbReference>
<keyword evidence="3" id="KW-0804">Transcription</keyword>
<dbReference type="InterPro" id="IPR036388">
    <property type="entry name" value="WH-like_DNA-bd_sf"/>
</dbReference>
<protein>
    <submittedName>
        <fullName evidence="5">GntR family transcriptional regulator</fullName>
    </submittedName>
</protein>
<dbReference type="GO" id="GO:0003700">
    <property type="term" value="F:DNA-binding transcription factor activity"/>
    <property type="evidence" value="ECO:0007669"/>
    <property type="project" value="InterPro"/>
</dbReference>
<evidence type="ECO:0000259" key="4">
    <source>
        <dbReference type="PROSITE" id="PS50949"/>
    </source>
</evidence>
<dbReference type="InterPro" id="IPR036390">
    <property type="entry name" value="WH_DNA-bd_sf"/>
</dbReference>
<evidence type="ECO:0000256" key="1">
    <source>
        <dbReference type="ARBA" id="ARBA00023015"/>
    </source>
</evidence>
<dbReference type="Pfam" id="PF00392">
    <property type="entry name" value="GntR"/>
    <property type="match status" value="1"/>
</dbReference>
<accession>A0AAU6SBI2</accession>
<dbReference type="AlphaFoldDB" id="A0AAU6SBI2"/>
<organism evidence="5">
    <name type="scientific">Microbacterium sp. LWS13-1.2</name>
    <dbReference type="NCBI Taxonomy" id="3135264"/>
    <lineage>
        <taxon>Bacteria</taxon>
        <taxon>Bacillati</taxon>
        <taxon>Actinomycetota</taxon>
        <taxon>Actinomycetes</taxon>
        <taxon>Micrococcales</taxon>
        <taxon>Microbacteriaceae</taxon>
        <taxon>Microbacterium</taxon>
    </lineage>
</organism>
<dbReference type="SMART" id="SM00345">
    <property type="entry name" value="HTH_GNTR"/>
    <property type="match status" value="1"/>
</dbReference>
<dbReference type="SUPFAM" id="SSF48008">
    <property type="entry name" value="GntR ligand-binding domain-like"/>
    <property type="match status" value="1"/>
</dbReference>
<keyword evidence="2" id="KW-0238">DNA-binding</keyword>
<dbReference type="PANTHER" id="PTHR43537">
    <property type="entry name" value="TRANSCRIPTIONAL REGULATOR, GNTR FAMILY"/>
    <property type="match status" value="1"/>
</dbReference>
<dbReference type="PANTHER" id="PTHR43537:SF5">
    <property type="entry name" value="UXU OPERON TRANSCRIPTIONAL REGULATOR"/>
    <property type="match status" value="1"/>
</dbReference>
<reference evidence="5" key="1">
    <citation type="submission" date="2024-04" db="EMBL/GenBank/DDBJ databases">
        <authorList>
            <person name="Roder T."/>
            <person name="Oberhansli S."/>
            <person name="Kreuzer M."/>
        </authorList>
    </citation>
    <scope>NUCLEOTIDE SEQUENCE</scope>
    <source>
        <strain evidence="5">LWS13-1.2</strain>
    </source>
</reference>
<evidence type="ECO:0000256" key="2">
    <source>
        <dbReference type="ARBA" id="ARBA00023125"/>
    </source>
</evidence>
<dbReference type="PROSITE" id="PS50949">
    <property type="entry name" value="HTH_GNTR"/>
    <property type="match status" value="1"/>
</dbReference>
<dbReference type="SMART" id="SM00895">
    <property type="entry name" value="FCD"/>
    <property type="match status" value="1"/>
</dbReference>
<dbReference type="Gene3D" id="1.10.10.10">
    <property type="entry name" value="Winged helix-like DNA-binding domain superfamily/Winged helix DNA-binding domain"/>
    <property type="match status" value="1"/>
</dbReference>
<evidence type="ECO:0000313" key="5">
    <source>
        <dbReference type="EMBL" id="WZO34262.1"/>
    </source>
</evidence>
<name>A0AAU6SBI2_9MICO</name>
<evidence type="ECO:0000256" key="3">
    <source>
        <dbReference type="ARBA" id="ARBA00023163"/>
    </source>
</evidence>
<keyword evidence="1" id="KW-0805">Transcription regulation</keyword>
<dbReference type="SUPFAM" id="SSF46785">
    <property type="entry name" value="Winged helix' DNA-binding domain"/>
    <property type="match status" value="1"/>
</dbReference>
<dbReference type="InterPro" id="IPR000524">
    <property type="entry name" value="Tscrpt_reg_HTH_GntR"/>
</dbReference>
<dbReference type="RefSeq" id="WP_349428822.1">
    <property type="nucleotide sequence ID" value="NZ_CP151632.1"/>
</dbReference>
<sequence>MAHPKPLQAFPAVRPVSASRLADEVVEQIRTIILKNDLQEGTRLPSERDLASQLGASRPIVAQALRMLSMMGLIDIRPGSGAYVMRRPEHLIAQSMQLMMEIDGDSLDHLLDLRLMLEDRGTALATTSATADDLAKVRRALERMTTAASASSWVAADALFHAAIVRASQNQYLAMMFEAVHSTAVSNTYRTWIESGETPAWLLAAGDRPDEVHIAMLEALERRDAVSMREHVLSHHHAMLAHLRGR</sequence>
<feature type="domain" description="HTH gntR-type" evidence="4">
    <location>
        <begin position="19"/>
        <end position="87"/>
    </location>
</feature>
<dbReference type="PRINTS" id="PR00035">
    <property type="entry name" value="HTHGNTR"/>
</dbReference>
<gene>
    <name evidence="5" type="ORF">MRBLWS13_001915</name>
</gene>
<dbReference type="InterPro" id="IPR008920">
    <property type="entry name" value="TF_FadR/GntR_C"/>
</dbReference>
<proteinExistence type="predicted"/>